<sequence length="75" mass="9413">MPLQFMGGLWRFIFDRLMMFFVTNMGERRGFEDEGSRFWWRIHLCKIRRTWESQAFFQPHIINFLFFFDLLFCCN</sequence>
<dbReference type="Gramene" id="ESW13695">
    <property type="protein sequence ID" value="ESW13695"/>
    <property type="gene ID" value="PHAVU_008G218000g"/>
</dbReference>
<evidence type="ECO:0000313" key="1">
    <source>
        <dbReference type="EMBL" id="ESW13695.1"/>
    </source>
</evidence>
<proteinExistence type="predicted"/>
<reference evidence="2" key="1">
    <citation type="journal article" date="2014" name="Nat. Genet.">
        <title>A reference genome for common bean and genome-wide analysis of dual domestications.</title>
        <authorList>
            <person name="Schmutz J."/>
            <person name="McClean P.E."/>
            <person name="Mamidi S."/>
            <person name="Wu G.A."/>
            <person name="Cannon S.B."/>
            <person name="Grimwood J."/>
            <person name="Jenkins J."/>
            <person name="Shu S."/>
            <person name="Song Q."/>
            <person name="Chavarro C."/>
            <person name="Torres-Torres M."/>
            <person name="Geffroy V."/>
            <person name="Moghaddam S.M."/>
            <person name="Gao D."/>
            <person name="Abernathy B."/>
            <person name="Barry K."/>
            <person name="Blair M."/>
            <person name="Brick M.A."/>
            <person name="Chovatia M."/>
            <person name="Gepts P."/>
            <person name="Goodstein D.M."/>
            <person name="Gonzales M."/>
            <person name="Hellsten U."/>
            <person name="Hyten D.L."/>
            <person name="Jia G."/>
            <person name="Kelly J.D."/>
            <person name="Kudrna D."/>
            <person name="Lee R."/>
            <person name="Richard M.M."/>
            <person name="Miklas P.N."/>
            <person name="Osorno J.M."/>
            <person name="Rodrigues J."/>
            <person name="Thareau V."/>
            <person name="Urrea C.A."/>
            <person name="Wang M."/>
            <person name="Yu Y."/>
            <person name="Zhang M."/>
            <person name="Wing R.A."/>
            <person name="Cregan P.B."/>
            <person name="Rokhsar D.S."/>
            <person name="Jackson S.A."/>
        </authorList>
    </citation>
    <scope>NUCLEOTIDE SEQUENCE [LARGE SCALE GENOMIC DNA]</scope>
    <source>
        <strain evidence="2">cv. G19833</strain>
    </source>
</reference>
<dbReference type="AlphaFoldDB" id="V7B814"/>
<keyword evidence="2" id="KW-1185">Reference proteome</keyword>
<organism evidence="1 2">
    <name type="scientific">Phaseolus vulgaris</name>
    <name type="common">Kidney bean</name>
    <name type="synonym">French bean</name>
    <dbReference type="NCBI Taxonomy" id="3885"/>
    <lineage>
        <taxon>Eukaryota</taxon>
        <taxon>Viridiplantae</taxon>
        <taxon>Streptophyta</taxon>
        <taxon>Embryophyta</taxon>
        <taxon>Tracheophyta</taxon>
        <taxon>Spermatophyta</taxon>
        <taxon>Magnoliopsida</taxon>
        <taxon>eudicotyledons</taxon>
        <taxon>Gunneridae</taxon>
        <taxon>Pentapetalae</taxon>
        <taxon>rosids</taxon>
        <taxon>fabids</taxon>
        <taxon>Fabales</taxon>
        <taxon>Fabaceae</taxon>
        <taxon>Papilionoideae</taxon>
        <taxon>50 kb inversion clade</taxon>
        <taxon>NPAAA clade</taxon>
        <taxon>indigoferoid/millettioid clade</taxon>
        <taxon>Phaseoleae</taxon>
        <taxon>Phaseolus</taxon>
    </lineage>
</organism>
<dbReference type="OrthoDB" id="10406503at2759"/>
<evidence type="ECO:0000313" key="2">
    <source>
        <dbReference type="Proteomes" id="UP000000226"/>
    </source>
</evidence>
<dbReference type="EMBL" id="CM002295">
    <property type="protein sequence ID" value="ESW13695.1"/>
    <property type="molecule type" value="Genomic_DNA"/>
</dbReference>
<dbReference type="Proteomes" id="UP000000226">
    <property type="component" value="Chromosome 8"/>
</dbReference>
<name>V7B814_PHAVU</name>
<accession>V7B814</accession>
<gene>
    <name evidence="1" type="ORF">PHAVU_008G218000g</name>
</gene>
<protein>
    <submittedName>
        <fullName evidence="1">Uncharacterized protein</fullName>
    </submittedName>
</protein>